<evidence type="ECO:0000313" key="7">
    <source>
        <dbReference type="EMBL" id="KAE9598030.1"/>
    </source>
</evidence>
<accession>A0A6A4P7V1</accession>
<dbReference type="Pfam" id="PF05938">
    <property type="entry name" value="Self-incomp_S1"/>
    <property type="match status" value="1"/>
</dbReference>
<proteinExistence type="inferred from homology"/>
<dbReference type="InterPro" id="IPR010264">
    <property type="entry name" value="Self-incomp_S1"/>
</dbReference>
<keyword evidence="8" id="KW-1185">Reference proteome</keyword>
<name>A0A6A4P7V1_LUPAL</name>
<dbReference type="Proteomes" id="UP000447434">
    <property type="component" value="Chromosome 15"/>
</dbReference>
<sequence>MMVRSRSHTLLFSLLLLVSLMGMSEGINGYFSYRHVYIKNGLSNGTVLTYHCKSKDNDFGVKTLNYDEEFKFQFKPDFFGDTLFFCGFTWDGKLHWFDIYSFLRDDVYCHDCYWSIKPNHPCRFNSTTRNYEICTYEYH</sequence>
<dbReference type="AlphaFoldDB" id="A0A6A4P7V1"/>
<keyword evidence="4 6" id="KW-0964">Secreted</keyword>
<reference evidence="8" key="1">
    <citation type="journal article" date="2020" name="Nat. Commun.">
        <title>Genome sequence of the cluster root forming white lupin.</title>
        <authorList>
            <person name="Hufnagel B."/>
            <person name="Marques A."/>
            <person name="Soriano A."/>
            <person name="Marques L."/>
            <person name="Divol F."/>
            <person name="Doumas P."/>
            <person name="Sallet E."/>
            <person name="Mancinotti D."/>
            <person name="Carrere S."/>
            <person name="Marande W."/>
            <person name="Arribat S."/>
            <person name="Keller J."/>
            <person name="Huneau C."/>
            <person name="Blein T."/>
            <person name="Aime D."/>
            <person name="Laguerre M."/>
            <person name="Taylor J."/>
            <person name="Schubert V."/>
            <person name="Nelson M."/>
            <person name="Geu-Flores F."/>
            <person name="Crespi M."/>
            <person name="Gallardo-Guerrero K."/>
            <person name="Delaux P.-M."/>
            <person name="Salse J."/>
            <person name="Berges H."/>
            <person name="Guyot R."/>
            <person name="Gouzy J."/>
            <person name="Peret B."/>
        </authorList>
    </citation>
    <scope>NUCLEOTIDE SEQUENCE [LARGE SCALE GENOMIC DNA]</scope>
    <source>
        <strain evidence="8">cv. Amiga</strain>
    </source>
</reference>
<evidence type="ECO:0000256" key="2">
    <source>
        <dbReference type="ARBA" id="ARBA00005581"/>
    </source>
</evidence>
<evidence type="ECO:0000256" key="6">
    <source>
        <dbReference type="RuleBase" id="RU367044"/>
    </source>
</evidence>
<comment type="subcellular location">
    <subcellularLocation>
        <location evidence="1 6">Secreted</location>
    </subcellularLocation>
</comment>
<dbReference type="PANTHER" id="PTHR31232:SF43">
    <property type="entry name" value="S-PROTEIN HOMOLOG 29-RELATED"/>
    <property type="match status" value="1"/>
</dbReference>
<dbReference type="PANTHER" id="PTHR31232">
    <property type="match status" value="1"/>
</dbReference>
<dbReference type="GO" id="GO:0005576">
    <property type="term" value="C:extracellular region"/>
    <property type="evidence" value="ECO:0007669"/>
    <property type="project" value="UniProtKB-SubCell"/>
</dbReference>
<evidence type="ECO:0000256" key="3">
    <source>
        <dbReference type="ARBA" id="ARBA00022471"/>
    </source>
</evidence>
<organism evidence="7 8">
    <name type="scientific">Lupinus albus</name>
    <name type="common">White lupine</name>
    <name type="synonym">Lupinus termis</name>
    <dbReference type="NCBI Taxonomy" id="3870"/>
    <lineage>
        <taxon>Eukaryota</taxon>
        <taxon>Viridiplantae</taxon>
        <taxon>Streptophyta</taxon>
        <taxon>Embryophyta</taxon>
        <taxon>Tracheophyta</taxon>
        <taxon>Spermatophyta</taxon>
        <taxon>Magnoliopsida</taxon>
        <taxon>eudicotyledons</taxon>
        <taxon>Gunneridae</taxon>
        <taxon>Pentapetalae</taxon>
        <taxon>rosids</taxon>
        <taxon>fabids</taxon>
        <taxon>Fabales</taxon>
        <taxon>Fabaceae</taxon>
        <taxon>Papilionoideae</taxon>
        <taxon>50 kb inversion clade</taxon>
        <taxon>genistoids sensu lato</taxon>
        <taxon>core genistoids</taxon>
        <taxon>Genisteae</taxon>
        <taxon>Lupinus</taxon>
    </lineage>
</organism>
<evidence type="ECO:0000313" key="8">
    <source>
        <dbReference type="Proteomes" id="UP000447434"/>
    </source>
</evidence>
<protein>
    <recommendedName>
        <fullName evidence="6">S-protein homolog</fullName>
    </recommendedName>
</protein>
<keyword evidence="5 6" id="KW-0732">Signal</keyword>
<gene>
    <name evidence="7" type="ORF">Lalb_Chr15g0076211</name>
</gene>
<comment type="caution">
    <text evidence="7">The sequence shown here is derived from an EMBL/GenBank/DDBJ whole genome shotgun (WGS) entry which is preliminary data.</text>
</comment>
<comment type="similarity">
    <text evidence="2 6">Belongs to the plant self-incompatibility (S1) protein family.</text>
</comment>
<evidence type="ECO:0000256" key="1">
    <source>
        <dbReference type="ARBA" id="ARBA00004613"/>
    </source>
</evidence>
<evidence type="ECO:0000256" key="4">
    <source>
        <dbReference type="ARBA" id="ARBA00022525"/>
    </source>
</evidence>
<dbReference type="EMBL" id="WOCE01000015">
    <property type="protein sequence ID" value="KAE9598030.1"/>
    <property type="molecule type" value="Genomic_DNA"/>
</dbReference>
<feature type="chain" id="PRO_5025711974" description="S-protein homolog" evidence="6">
    <location>
        <begin position="27"/>
        <end position="139"/>
    </location>
</feature>
<dbReference type="OrthoDB" id="1435138at2759"/>
<feature type="signal peptide" evidence="6">
    <location>
        <begin position="1"/>
        <end position="26"/>
    </location>
</feature>
<evidence type="ECO:0000256" key="5">
    <source>
        <dbReference type="ARBA" id="ARBA00022729"/>
    </source>
</evidence>
<keyword evidence="3 6" id="KW-0713">Self-incompatibility</keyword>
<dbReference type="GO" id="GO:0060320">
    <property type="term" value="P:rejection of self pollen"/>
    <property type="evidence" value="ECO:0007669"/>
    <property type="project" value="UniProtKB-KW"/>
</dbReference>